<dbReference type="SUPFAM" id="SSF56112">
    <property type="entry name" value="Protein kinase-like (PK-like)"/>
    <property type="match status" value="1"/>
</dbReference>
<dbReference type="GO" id="GO:0004674">
    <property type="term" value="F:protein serine/threonine kinase activity"/>
    <property type="evidence" value="ECO:0007669"/>
    <property type="project" value="UniProtKB-KW"/>
</dbReference>
<dbReference type="PROSITE" id="PS50011">
    <property type="entry name" value="PROTEIN_KINASE_DOM"/>
    <property type="match status" value="1"/>
</dbReference>
<dbReference type="PANTHER" id="PTHR24353">
    <property type="entry name" value="CYCLIC NUCLEOTIDE-DEPENDENT PROTEIN KINASE"/>
    <property type="match status" value="1"/>
</dbReference>
<evidence type="ECO:0000256" key="6">
    <source>
        <dbReference type="PROSITE-ProRule" id="PRU10141"/>
    </source>
</evidence>
<evidence type="ECO:0000313" key="9">
    <source>
        <dbReference type="EMBL" id="KAL3318994.1"/>
    </source>
</evidence>
<dbReference type="InterPro" id="IPR000719">
    <property type="entry name" value="Prot_kinase_dom"/>
</dbReference>
<evidence type="ECO:0000256" key="2">
    <source>
        <dbReference type="ARBA" id="ARBA00022679"/>
    </source>
</evidence>
<dbReference type="PRINTS" id="PR00109">
    <property type="entry name" value="TYRKINASE"/>
</dbReference>
<dbReference type="PANTHER" id="PTHR24353:SF37">
    <property type="entry name" value="CAMP-DEPENDENT PROTEIN KINASE CATALYTIC SUBUNIT PRKX"/>
    <property type="match status" value="1"/>
</dbReference>
<keyword evidence="1 7" id="KW-0723">Serine/threonine-protein kinase</keyword>
<evidence type="ECO:0000256" key="4">
    <source>
        <dbReference type="ARBA" id="ARBA00022777"/>
    </source>
</evidence>
<feature type="domain" description="Protein kinase" evidence="8">
    <location>
        <begin position="8"/>
        <end position="267"/>
    </location>
</feature>
<dbReference type="InterPro" id="IPR008271">
    <property type="entry name" value="Ser/Thr_kinase_AS"/>
</dbReference>
<keyword evidence="3 6" id="KW-0547">Nucleotide-binding</keyword>
<dbReference type="PROSITE" id="PS00108">
    <property type="entry name" value="PROTEIN_KINASE_ST"/>
    <property type="match status" value="1"/>
</dbReference>
<dbReference type="InterPro" id="IPR011009">
    <property type="entry name" value="Kinase-like_dom_sf"/>
</dbReference>
<dbReference type="AlphaFoldDB" id="A0ABD2QHH9"/>
<comment type="similarity">
    <text evidence="7">Belongs to the protein kinase superfamily.</text>
</comment>
<sequence>MQVPVVQLEQIRFLGGGSYGQVFLVYDKQSLRLLALKMNKKDPEKYLYALREAEISLRVKHPFIVEFFDCFQTVESFCVMMESLQLGDLFDYLHPSNKKPIKLDRKQAICVAAQVFLAYEYMHSMHMVHRDLKPENILIDDAGYIKLVDMGFARTVKENGRMYTFCGTIEYMAPETLKKTGYTYAIEWWALGILIFELLTHKTPFKPNSEKNEAIIRNILGDFEPDLTRIRYHDIRSLLHKLLRKDQTHRLGHIYGGPEKIKKHRAFNEINFENLKKRNMKSEYLLNVCDTIRPCNKDEKLEFISKELFDKHVYPHCYVMMRKIKEQEMSKRLSEIETLLK</sequence>
<dbReference type="Gene3D" id="3.30.200.20">
    <property type="entry name" value="Phosphorylase Kinase, domain 1"/>
    <property type="match status" value="1"/>
</dbReference>
<dbReference type="Proteomes" id="UP001626550">
    <property type="component" value="Unassembled WGS sequence"/>
</dbReference>
<evidence type="ECO:0000259" key="8">
    <source>
        <dbReference type="PROSITE" id="PS50011"/>
    </source>
</evidence>
<evidence type="ECO:0000256" key="7">
    <source>
        <dbReference type="RuleBase" id="RU000304"/>
    </source>
</evidence>
<evidence type="ECO:0000256" key="3">
    <source>
        <dbReference type="ARBA" id="ARBA00022741"/>
    </source>
</evidence>
<keyword evidence="4" id="KW-0418">Kinase</keyword>
<dbReference type="Gene3D" id="1.10.510.10">
    <property type="entry name" value="Transferase(Phosphotransferase) domain 1"/>
    <property type="match status" value="1"/>
</dbReference>
<dbReference type="InterPro" id="IPR017441">
    <property type="entry name" value="Protein_kinase_ATP_BS"/>
</dbReference>
<proteinExistence type="inferred from homology"/>
<reference evidence="9 10" key="1">
    <citation type="submission" date="2024-11" db="EMBL/GenBank/DDBJ databases">
        <title>Adaptive evolution of stress response genes in parasites aligns with host niche diversity.</title>
        <authorList>
            <person name="Hahn C."/>
            <person name="Resl P."/>
        </authorList>
    </citation>
    <scope>NUCLEOTIDE SEQUENCE [LARGE SCALE GENOMIC DNA]</scope>
    <source>
        <strain evidence="9">EGGRZ-B1_66</strain>
        <tissue evidence="9">Body</tissue>
    </source>
</reference>
<feature type="binding site" evidence="6">
    <location>
        <position position="37"/>
    </location>
    <ligand>
        <name>ATP</name>
        <dbReference type="ChEBI" id="CHEBI:30616"/>
    </ligand>
</feature>
<keyword evidence="10" id="KW-1185">Reference proteome</keyword>
<keyword evidence="5 6" id="KW-0067">ATP-binding</keyword>
<evidence type="ECO:0000313" key="10">
    <source>
        <dbReference type="Proteomes" id="UP001626550"/>
    </source>
</evidence>
<comment type="caution">
    <text evidence="9">The sequence shown here is derived from an EMBL/GenBank/DDBJ whole genome shotgun (WGS) entry which is preliminary data.</text>
</comment>
<dbReference type="PROSITE" id="PS00107">
    <property type="entry name" value="PROTEIN_KINASE_ATP"/>
    <property type="match status" value="1"/>
</dbReference>
<dbReference type="Pfam" id="PF00069">
    <property type="entry name" value="Pkinase"/>
    <property type="match status" value="1"/>
</dbReference>
<dbReference type="SMART" id="SM00220">
    <property type="entry name" value="S_TKc"/>
    <property type="match status" value="1"/>
</dbReference>
<dbReference type="EMBL" id="JBJKFK010000181">
    <property type="protein sequence ID" value="KAL3318994.1"/>
    <property type="molecule type" value="Genomic_DNA"/>
</dbReference>
<evidence type="ECO:0000256" key="1">
    <source>
        <dbReference type="ARBA" id="ARBA00022527"/>
    </source>
</evidence>
<gene>
    <name evidence="9" type="ORF">Ciccas_002341</name>
</gene>
<evidence type="ECO:0000256" key="5">
    <source>
        <dbReference type="ARBA" id="ARBA00022840"/>
    </source>
</evidence>
<organism evidence="9 10">
    <name type="scientific">Cichlidogyrus casuarinus</name>
    <dbReference type="NCBI Taxonomy" id="1844966"/>
    <lineage>
        <taxon>Eukaryota</taxon>
        <taxon>Metazoa</taxon>
        <taxon>Spiralia</taxon>
        <taxon>Lophotrochozoa</taxon>
        <taxon>Platyhelminthes</taxon>
        <taxon>Monogenea</taxon>
        <taxon>Monopisthocotylea</taxon>
        <taxon>Dactylogyridea</taxon>
        <taxon>Ancyrocephalidae</taxon>
        <taxon>Cichlidogyrus</taxon>
    </lineage>
</organism>
<name>A0ABD2QHH9_9PLAT</name>
<protein>
    <recommendedName>
        <fullName evidence="8">Protein kinase domain-containing protein</fullName>
    </recommendedName>
</protein>
<accession>A0ABD2QHH9</accession>
<dbReference type="GO" id="GO:0005524">
    <property type="term" value="F:ATP binding"/>
    <property type="evidence" value="ECO:0007669"/>
    <property type="project" value="UniProtKB-UniRule"/>
</dbReference>
<keyword evidence="2" id="KW-0808">Transferase</keyword>
<dbReference type="InterPro" id="IPR001245">
    <property type="entry name" value="Ser-Thr/Tyr_kinase_cat_dom"/>
</dbReference>